<dbReference type="OrthoDB" id="5334845at2759"/>
<dbReference type="Gene3D" id="3.40.50.720">
    <property type="entry name" value="NAD(P)-binding Rossmann-like Domain"/>
    <property type="match status" value="1"/>
</dbReference>
<accession>A0A6A5WZ70</accession>
<dbReference type="PANTHER" id="PTHR43775:SF22">
    <property type="entry name" value="SYNTHASE, PUTATIVE (JCVI)-RELATED"/>
    <property type="match status" value="1"/>
</dbReference>
<name>A0A6A5WZ70_9PLEO</name>
<evidence type="ECO:0000313" key="4">
    <source>
        <dbReference type="Proteomes" id="UP000799779"/>
    </source>
</evidence>
<dbReference type="EMBL" id="ML977567">
    <property type="protein sequence ID" value="KAF2004375.1"/>
    <property type="molecule type" value="Genomic_DNA"/>
</dbReference>
<dbReference type="GO" id="GO:0006633">
    <property type="term" value="P:fatty acid biosynthetic process"/>
    <property type="evidence" value="ECO:0007669"/>
    <property type="project" value="TreeGrafter"/>
</dbReference>
<keyword evidence="1" id="KW-0511">Multifunctional enzyme</keyword>
<dbReference type="GO" id="GO:0004312">
    <property type="term" value="F:fatty acid synthase activity"/>
    <property type="evidence" value="ECO:0007669"/>
    <property type="project" value="TreeGrafter"/>
</dbReference>
<dbReference type="SUPFAM" id="SSF51735">
    <property type="entry name" value="NAD(P)-binding Rossmann-fold domains"/>
    <property type="match status" value="2"/>
</dbReference>
<dbReference type="InterPro" id="IPR036291">
    <property type="entry name" value="NAD(P)-bd_dom_sf"/>
</dbReference>
<dbReference type="InterPro" id="IPR014030">
    <property type="entry name" value="Ketoacyl_synth_N"/>
</dbReference>
<protein>
    <submittedName>
        <fullName evidence="3">KR-domain-containing protein</fullName>
    </submittedName>
</protein>
<dbReference type="Pfam" id="PF08659">
    <property type="entry name" value="KR"/>
    <property type="match status" value="1"/>
</dbReference>
<gene>
    <name evidence="3" type="ORF">P154DRAFT_572034</name>
</gene>
<evidence type="ECO:0000256" key="1">
    <source>
        <dbReference type="ARBA" id="ARBA00023268"/>
    </source>
</evidence>
<evidence type="ECO:0000259" key="2">
    <source>
        <dbReference type="SMART" id="SM00822"/>
    </source>
</evidence>
<dbReference type="Proteomes" id="UP000799779">
    <property type="component" value="Unassembled WGS sequence"/>
</dbReference>
<proteinExistence type="predicted"/>
<keyword evidence="4" id="KW-1185">Reference proteome</keyword>
<dbReference type="AlphaFoldDB" id="A0A6A5WZ70"/>
<dbReference type="InterPro" id="IPR050091">
    <property type="entry name" value="PKS_NRPS_Biosynth_Enz"/>
</dbReference>
<dbReference type="InterPro" id="IPR057326">
    <property type="entry name" value="KR_dom"/>
</dbReference>
<dbReference type="InterPro" id="IPR013968">
    <property type="entry name" value="PKS_KR"/>
</dbReference>
<feature type="domain" description="Ketoreductase" evidence="2">
    <location>
        <begin position="138"/>
        <end position="282"/>
    </location>
</feature>
<dbReference type="SMART" id="SM00822">
    <property type="entry name" value="PKS_KR"/>
    <property type="match status" value="1"/>
</dbReference>
<dbReference type="Pfam" id="PF00109">
    <property type="entry name" value="ketoacyl-synt"/>
    <property type="match status" value="1"/>
</dbReference>
<dbReference type="PANTHER" id="PTHR43775">
    <property type="entry name" value="FATTY ACID SYNTHASE"/>
    <property type="match status" value="1"/>
</dbReference>
<evidence type="ECO:0000313" key="3">
    <source>
        <dbReference type="EMBL" id="KAF2004375.1"/>
    </source>
</evidence>
<sequence>MSCRRSRGNDAPEKLWQFLFDKKDASREVPKKRWEPWLRRDLRNAKVLKIMCLLSQKHAIVNYIPGKVHSFADIPNATHAFTWETVRLLKHPATYSSHPKLYIGTNNVLKSTTPTALARVALHGFSRIAAHEHPEIWGGLKDLGLEVCDLFVEKGARRILFILRRALLTWDMWPSVAEGDAMKGVIERIQSLEQKGATILSIALDIGAADSRFKLREALDRFSLPPVLGVIHAAGVSKDNLIPCMTAKSIERVFSSKVSSALTLHNALPPYTSDLLILFSSIG</sequence>
<organism evidence="3 4">
    <name type="scientific">Amniculicola lignicola CBS 123094</name>
    <dbReference type="NCBI Taxonomy" id="1392246"/>
    <lineage>
        <taxon>Eukaryota</taxon>
        <taxon>Fungi</taxon>
        <taxon>Dikarya</taxon>
        <taxon>Ascomycota</taxon>
        <taxon>Pezizomycotina</taxon>
        <taxon>Dothideomycetes</taxon>
        <taxon>Pleosporomycetidae</taxon>
        <taxon>Pleosporales</taxon>
        <taxon>Amniculicolaceae</taxon>
        <taxon>Amniculicola</taxon>
    </lineage>
</organism>
<reference evidence="3" key="1">
    <citation type="journal article" date="2020" name="Stud. Mycol.">
        <title>101 Dothideomycetes genomes: a test case for predicting lifestyles and emergence of pathogens.</title>
        <authorList>
            <person name="Haridas S."/>
            <person name="Albert R."/>
            <person name="Binder M."/>
            <person name="Bloem J."/>
            <person name="Labutti K."/>
            <person name="Salamov A."/>
            <person name="Andreopoulos B."/>
            <person name="Baker S."/>
            <person name="Barry K."/>
            <person name="Bills G."/>
            <person name="Bluhm B."/>
            <person name="Cannon C."/>
            <person name="Castanera R."/>
            <person name="Culley D."/>
            <person name="Daum C."/>
            <person name="Ezra D."/>
            <person name="Gonzalez J."/>
            <person name="Henrissat B."/>
            <person name="Kuo A."/>
            <person name="Liang C."/>
            <person name="Lipzen A."/>
            <person name="Lutzoni F."/>
            <person name="Magnuson J."/>
            <person name="Mondo S."/>
            <person name="Nolan M."/>
            <person name="Ohm R."/>
            <person name="Pangilinan J."/>
            <person name="Park H.-J."/>
            <person name="Ramirez L."/>
            <person name="Alfaro M."/>
            <person name="Sun H."/>
            <person name="Tritt A."/>
            <person name="Yoshinaga Y."/>
            <person name="Zwiers L.-H."/>
            <person name="Turgeon B."/>
            <person name="Goodwin S."/>
            <person name="Spatafora J."/>
            <person name="Crous P."/>
            <person name="Grigoriev I."/>
        </authorList>
    </citation>
    <scope>NUCLEOTIDE SEQUENCE</scope>
    <source>
        <strain evidence="3">CBS 123094</strain>
    </source>
</reference>
<dbReference type="GO" id="GO:0044550">
    <property type="term" value="P:secondary metabolite biosynthetic process"/>
    <property type="evidence" value="ECO:0007669"/>
    <property type="project" value="TreeGrafter"/>
</dbReference>